<dbReference type="AlphaFoldDB" id="W7Y2F7"/>
<name>W7Y2F7_9BACT</name>
<keyword evidence="2" id="KW-1185">Reference proteome</keyword>
<dbReference type="EMBL" id="BAMD01000002">
    <property type="protein sequence ID" value="GAF01723.1"/>
    <property type="molecule type" value="Genomic_DNA"/>
</dbReference>
<gene>
    <name evidence="1" type="ORF">JCM21142_337</name>
</gene>
<proteinExistence type="predicted"/>
<comment type="caution">
    <text evidence="1">The sequence shown here is derived from an EMBL/GenBank/DDBJ whole genome shotgun (WGS) entry which is preliminary data.</text>
</comment>
<protein>
    <submittedName>
        <fullName evidence="1">Uncharacterized protein</fullName>
    </submittedName>
</protein>
<organism evidence="1 2">
    <name type="scientific">Saccharicrinis fermentans DSM 9555 = JCM 21142</name>
    <dbReference type="NCBI Taxonomy" id="869213"/>
    <lineage>
        <taxon>Bacteria</taxon>
        <taxon>Pseudomonadati</taxon>
        <taxon>Bacteroidota</taxon>
        <taxon>Bacteroidia</taxon>
        <taxon>Marinilabiliales</taxon>
        <taxon>Marinilabiliaceae</taxon>
        <taxon>Saccharicrinis</taxon>
    </lineage>
</organism>
<sequence length="96" mass="10998">MPLYSLCKKTPNTALFSFLKQSFTISKLLGFKNIESLVFEAFLSKTEKIVVFLQPLYKYVITDGCDGQVKKHADNIVECSNERTGSHRRVNIHSFH</sequence>
<dbReference type="Proteomes" id="UP000019402">
    <property type="component" value="Unassembled WGS sequence"/>
</dbReference>
<reference evidence="1 2" key="1">
    <citation type="journal article" date="2014" name="Genome Announc.">
        <title>Draft Genome Sequence of Cytophaga fermentans JCM 21142T, a Facultative Anaerobe Isolated from Marine Mud.</title>
        <authorList>
            <person name="Starns D."/>
            <person name="Oshima K."/>
            <person name="Suda W."/>
            <person name="Iino T."/>
            <person name="Yuki M."/>
            <person name="Inoue J."/>
            <person name="Kitamura K."/>
            <person name="Iida T."/>
            <person name="Darby A."/>
            <person name="Hattori M."/>
            <person name="Ohkuma M."/>
        </authorList>
    </citation>
    <scope>NUCLEOTIDE SEQUENCE [LARGE SCALE GENOMIC DNA]</scope>
    <source>
        <strain evidence="1 2">JCM 21142</strain>
    </source>
</reference>
<evidence type="ECO:0000313" key="2">
    <source>
        <dbReference type="Proteomes" id="UP000019402"/>
    </source>
</evidence>
<accession>W7Y2F7</accession>
<evidence type="ECO:0000313" key="1">
    <source>
        <dbReference type="EMBL" id="GAF01723.1"/>
    </source>
</evidence>